<evidence type="ECO:0000313" key="3">
    <source>
        <dbReference type="EMBL" id="ROR76113.1"/>
    </source>
</evidence>
<protein>
    <submittedName>
        <fullName evidence="3">Flp pilus assembly protein protease CpaA</fullName>
    </submittedName>
</protein>
<keyword evidence="4" id="KW-1185">Reference proteome</keyword>
<keyword evidence="1" id="KW-0812">Transmembrane</keyword>
<comment type="caution">
    <text evidence="3">The sequence shown here is derived from an EMBL/GenBank/DDBJ whole genome shotgun (WGS) entry which is preliminary data.</text>
</comment>
<evidence type="ECO:0000313" key="4">
    <source>
        <dbReference type="Proteomes" id="UP000266915"/>
    </source>
</evidence>
<dbReference type="AlphaFoldDB" id="A0A3N2BLG3"/>
<dbReference type="GO" id="GO:0016020">
    <property type="term" value="C:membrane"/>
    <property type="evidence" value="ECO:0007669"/>
    <property type="project" value="InterPro"/>
</dbReference>
<keyword evidence="1" id="KW-1133">Transmembrane helix</keyword>
<organism evidence="3 4">
    <name type="scientific">Plantibacter flavus</name>
    <dbReference type="NCBI Taxonomy" id="150123"/>
    <lineage>
        <taxon>Bacteria</taxon>
        <taxon>Bacillati</taxon>
        <taxon>Actinomycetota</taxon>
        <taxon>Actinomycetes</taxon>
        <taxon>Micrococcales</taxon>
        <taxon>Microbacteriaceae</taxon>
        <taxon>Plantibacter</taxon>
    </lineage>
</organism>
<feature type="transmembrane region" description="Helical" evidence="1">
    <location>
        <begin position="12"/>
        <end position="31"/>
    </location>
</feature>
<feature type="transmembrane region" description="Helical" evidence="1">
    <location>
        <begin position="141"/>
        <end position="158"/>
    </location>
</feature>
<evidence type="ECO:0000259" key="2">
    <source>
        <dbReference type="Pfam" id="PF01478"/>
    </source>
</evidence>
<feature type="domain" description="Prepilin type IV endopeptidase peptidase" evidence="2">
    <location>
        <begin position="19"/>
        <end position="111"/>
    </location>
</feature>
<proteinExistence type="predicted"/>
<dbReference type="EMBL" id="RKHL01000002">
    <property type="protein sequence ID" value="ROR76113.1"/>
    <property type="molecule type" value="Genomic_DNA"/>
</dbReference>
<dbReference type="Pfam" id="PF01478">
    <property type="entry name" value="Peptidase_A24"/>
    <property type="match status" value="1"/>
</dbReference>
<gene>
    <name evidence="3" type="ORF">EDD42_4066</name>
</gene>
<sequence>MLELLTAGQGFHIPAVTVLVIIFGMLLLAAYDVWRREVEDIAVVALLGLATIGLHVEGVTGLQWLNALLVAAIAFGLYLELGQQGILGGGDVKLSIVPAFVFGALHPMIGLWWIASTILIHQTFFAINARVNRTRTGIPHVPAMAVGALVTSLIFPATI</sequence>
<dbReference type="RefSeq" id="WP_085514108.1">
    <property type="nucleotide sequence ID" value="NZ_FXAP01000007.1"/>
</dbReference>
<feature type="transmembrane region" description="Helical" evidence="1">
    <location>
        <begin position="86"/>
        <end position="105"/>
    </location>
</feature>
<reference evidence="3 4" key="1">
    <citation type="submission" date="2018-11" db="EMBL/GenBank/DDBJ databases">
        <title>Sequencing the genomes of 1000 actinobacteria strains.</title>
        <authorList>
            <person name="Klenk H.-P."/>
        </authorList>
    </citation>
    <scope>NUCLEOTIDE SEQUENCE [LARGE SCALE GENOMIC DNA]</scope>
    <source>
        <strain evidence="3 4">DSM 14012</strain>
    </source>
</reference>
<dbReference type="InterPro" id="IPR000045">
    <property type="entry name" value="Prepilin_IV_endopep_pep"/>
</dbReference>
<dbReference type="GO" id="GO:0004190">
    <property type="term" value="F:aspartic-type endopeptidase activity"/>
    <property type="evidence" value="ECO:0007669"/>
    <property type="project" value="InterPro"/>
</dbReference>
<name>A0A3N2BLG3_9MICO</name>
<keyword evidence="3" id="KW-0378">Hydrolase</keyword>
<feature type="transmembrane region" description="Helical" evidence="1">
    <location>
        <begin position="38"/>
        <end position="56"/>
    </location>
</feature>
<evidence type="ECO:0000256" key="1">
    <source>
        <dbReference type="SAM" id="Phobius"/>
    </source>
</evidence>
<dbReference type="Proteomes" id="UP000266915">
    <property type="component" value="Unassembled WGS sequence"/>
</dbReference>
<keyword evidence="1" id="KW-0472">Membrane</keyword>
<dbReference type="Gene3D" id="1.20.120.1220">
    <property type="match status" value="1"/>
</dbReference>
<keyword evidence="3" id="KW-0645">Protease</keyword>
<dbReference type="GO" id="GO:0006508">
    <property type="term" value="P:proteolysis"/>
    <property type="evidence" value="ECO:0007669"/>
    <property type="project" value="UniProtKB-KW"/>
</dbReference>
<accession>A0A3N2BLG3</accession>